<dbReference type="EMBL" id="MN739620">
    <property type="protein sequence ID" value="QHT16338.1"/>
    <property type="molecule type" value="Genomic_DNA"/>
</dbReference>
<dbReference type="AlphaFoldDB" id="A0A6C0DHD4"/>
<accession>A0A6C0DHD4</accession>
<protein>
    <submittedName>
        <fullName evidence="1">Uncharacterized protein</fullName>
    </submittedName>
</protein>
<proteinExistence type="predicted"/>
<organism evidence="1">
    <name type="scientific">viral metagenome</name>
    <dbReference type="NCBI Taxonomy" id="1070528"/>
    <lineage>
        <taxon>unclassified sequences</taxon>
        <taxon>metagenomes</taxon>
        <taxon>organismal metagenomes</taxon>
    </lineage>
</organism>
<name>A0A6C0DHD4_9ZZZZ</name>
<evidence type="ECO:0000313" key="1">
    <source>
        <dbReference type="EMBL" id="QHT16338.1"/>
    </source>
</evidence>
<reference evidence="1" key="1">
    <citation type="journal article" date="2020" name="Nature">
        <title>Giant virus diversity and host interactions through global metagenomics.</title>
        <authorList>
            <person name="Schulz F."/>
            <person name="Roux S."/>
            <person name="Paez-Espino D."/>
            <person name="Jungbluth S."/>
            <person name="Walsh D.A."/>
            <person name="Denef V.J."/>
            <person name="McMahon K.D."/>
            <person name="Konstantinidis K.T."/>
            <person name="Eloe-Fadrosh E.A."/>
            <person name="Kyrpides N.C."/>
            <person name="Woyke T."/>
        </authorList>
    </citation>
    <scope>NUCLEOTIDE SEQUENCE</scope>
    <source>
        <strain evidence="1">GVMAG-M-3300023174-182</strain>
    </source>
</reference>
<sequence length="134" mass="16365">MNNNNINIVIDENSNNEELNNTELESLLKEIEYAHVNDFLMYQNNVNYSSKMLAKSMDYEMNYTIKQLIRICDYYGITKDIKANKLKKDEIISFLIDFEENENNTMIVYKREQFWYYMNEMKNDKFMKKFLLLW</sequence>